<evidence type="ECO:0008006" key="5">
    <source>
        <dbReference type="Google" id="ProtNLM"/>
    </source>
</evidence>
<organism evidence="3 4">
    <name type="scientific">Nesterenkonia jeotgali</name>
    <dbReference type="NCBI Taxonomy" id="317018"/>
    <lineage>
        <taxon>Bacteria</taxon>
        <taxon>Bacillati</taxon>
        <taxon>Actinomycetota</taxon>
        <taxon>Actinomycetes</taxon>
        <taxon>Micrococcales</taxon>
        <taxon>Micrococcaceae</taxon>
        <taxon>Nesterenkonia</taxon>
    </lineage>
</organism>
<dbReference type="EMBL" id="LQBM01000003">
    <property type="protein sequence ID" value="KUG59102.1"/>
    <property type="molecule type" value="Genomic_DNA"/>
</dbReference>
<dbReference type="GO" id="GO:0006596">
    <property type="term" value="P:polyamine biosynthetic process"/>
    <property type="evidence" value="ECO:0007669"/>
    <property type="project" value="UniProtKB-KW"/>
</dbReference>
<dbReference type="PANTHER" id="PTHR43317:SF1">
    <property type="entry name" value="THERMOSPERMINE SYNTHASE ACAULIS5"/>
    <property type="match status" value="1"/>
</dbReference>
<evidence type="ECO:0000256" key="2">
    <source>
        <dbReference type="SAM" id="MobiDB-lite"/>
    </source>
</evidence>
<keyword evidence="1" id="KW-0620">Polyamine biosynthesis</keyword>
<accession>A0A0W8IGJ9</accession>
<dbReference type="NCBIfam" id="NF037959">
    <property type="entry name" value="MFS_SpdSyn"/>
    <property type="match status" value="1"/>
</dbReference>
<sequence length="317" mass="33176">MAEAEMPKSVTPESGTPVSEALGLPRSQRLSFSGQLAELTKDDLTEDGVVLSIGGAEQSHVELGDPDYLLHDYLFRMGSVLQTCARERLAPAAAGSPDAAATGVPRVLHLGAGALTLPRWIEHHWPEVEQTVVDIEPELVDFVLEHLPMRTSPRNLVADAAAVLGAGGALEQASFDVVVVDLFNSAAAPEHLRSPAFHRAVFEKVLPGGLLLVNLGDKPPMDFVRAQVLSLLEAAAATAPQATQAAPTPEAAADAAASCALLSAPNDVLEGLTEGNLSYAARRGAALAQTELNAIWAAGPHPGDVLSAEELLVWARP</sequence>
<dbReference type="Proteomes" id="UP000054023">
    <property type="component" value="Unassembled WGS sequence"/>
</dbReference>
<dbReference type="InterPro" id="IPR029063">
    <property type="entry name" value="SAM-dependent_MTases_sf"/>
</dbReference>
<dbReference type="Gene3D" id="3.40.50.150">
    <property type="entry name" value="Vaccinia Virus protein VP39"/>
    <property type="match status" value="1"/>
</dbReference>
<evidence type="ECO:0000313" key="4">
    <source>
        <dbReference type="Proteomes" id="UP000054023"/>
    </source>
</evidence>
<feature type="region of interest" description="Disordered" evidence="2">
    <location>
        <begin position="1"/>
        <end position="24"/>
    </location>
</feature>
<dbReference type="PANTHER" id="PTHR43317">
    <property type="entry name" value="THERMOSPERMINE SYNTHASE ACAULIS5"/>
    <property type="match status" value="1"/>
</dbReference>
<dbReference type="STRING" id="317018.AVL63_03645"/>
<evidence type="ECO:0000313" key="3">
    <source>
        <dbReference type="EMBL" id="KUG59102.1"/>
    </source>
</evidence>
<comment type="caution">
    <text evidence="3">The sequence shown here is derived from an EMBL/GenBank/DDBJ whole genome shotgun (WGS) entry which is preliminary data.</text>
</comment>
<protein>
    <recommendedName>
        <fullName evidence="5">Spermidine synthase</fullName>
    </recommendedName>
</protein>
<keyword evidence="4" id="KW-1185">Reference proteome</keyword>
<name>A0A0W8IGJ9_9MICC</name>
<proteinExistence type="predicted"/>
<dbReference type="SUPFAM" id="SSF53335">
    <property type="entry name" value="S-adenosyl-L-methionine-dependent methyltransferases"/>
    <property type="match status" value="1"/>
</dbReference>
<reference evidence="4" key="1">
    <citation type="submission" date="2015-12" db="EMBL/GenBank/DDBJ databases">
        <authorList>
            <person name="Nair G.R."/>
            <person name="Kaur G."/>
            <person name="Mayilraj S."/>
        </authorList>
    </citation>
    <scope>NUCLEOTIDE SEQUENCE [LARGE SCALE GENOMIC DNA]</scope>
    <source>
        <strain evidence="4">CD08_7</strain>
    </source>
</reference>
<dbReference type="AlphaFoldDB" id="A0A0W8IGJ9"/>
<evidence type="ECO:0000256" key="1">
    <source>
        <dbReference type="ARBA" id="ARBA00023115"/>
    </source>
</evidence>
<gene>
    <name evidence="3" type="ORF">AVL63_03645</name>
</gene>